<dbReference type="PATRIC" id="fig|1121022.4.peg.1143"/>
<dbReference type="Pfam" id="PF03693">
    <property type="entry name" value="ParD_antitoxin"/>
    <property type="match status" value="1"/>
</dbReference>
<dbReference type="InterPro" id="IPR022789">
    <property type="entry name" value="ParD"/>
</dbReference>
<proteinExistence type="predicted"/>
<dbReference type="RefSeq" id="WP_018080527.1">
    <property type="nucleotide sequence ID" value="NZ_AQWM01000002.1"/>
</dbReference>
<dbReference type="AlphaFoldDB" id="V4Q134"/>
<gene>
    <name evidence="1" type="ORF">ABENE_05745</name>
</gene>
<protein>
    <submittedName>
        <fullName evidence="1">Uncharacterized protein</fullName>
    </submittedName>
</protein>
<dbReference type="Gene3D" id="6.10.10.120">
    <property type="entry name" value="Antitoxin ParD1-like"/>
    <property type="match status" value="1"/>
</dbReference>
<organism evidence="1 2">
    <name type="scientific">Asticcacaulis benevestitus DSM 16100 = ATCC BAA-896</name>
    <dbReference type="NCBI Taxonomy" id="1121022"/>
    <lineage>
        <taxon>Bacteria</taxon>
        <taxon>Pseudomonadati</taxon>
        <taxon>Pseudomonadota</taxon>
        <taxon>Alphaproteobacteria</taxon>
        <taxon>Caulobacterales</taxon>
        <taxon>Caulobacteraceae</taxon>
        <taxon>Asticcacaulis</taxon>
    </lineage>
</organism>
<name>V4Q134_9CAUL</name>
<reference evidence="1 2" key="1">
    <citation type="journal article" date="2014" name="Nature">
        <title>Sequential evolution of bacterial morphology by co-option of a developmental regulator.</title>
        <authorList>
            <person name="Jiang C."/>
            <person name="Brown P.J."/>
            <person name="Ducret A."/>
            <person name="Brun Y.V."/>
        </authorList>
    </citation>
    <scope>NUCLEOTIDE SEQUENCE [LARGE SCALE GENOMIC DNA]</scope>
    <source>
        <strain evidence="1 2">DSM 16100</strain>
    </source>
</reference>
<dbReference type="InterPro" id="IPR038296">
    <property type="entry name" value="ParD_sf"/>
</dbReference>
<dbReference type="Proteomes" id="UP000017837">
    <property type="component" value="Unassembled WGS sequence"/>
</dbReference>
<comment type="caution">
    <text evidence="1">The sequence shown here is derived from an EMBL/GenBank/DDBJ whole genome shotgun (WGS) entry which is preliminary data.</text>
</comment>
<accession>V4Q134</accession>
<evidence type="ECO:0000313" key="2">
    <source>
        <dbReference type="Proteomes" id="UP000017837"/>
    </source>
</evidence>
<sequence>MAEDDQLDEVQLAKLEALRAAFIAGEESGPSTEFDFDAFLLKCATSILFSA</sequence>
<evidence type="ECO:0000313" key="1">
    <source>
        <dbReference type="EMBL" id="ESQ93404.1"/>
    </source>
</evidence>
<dbReference type="EMBL" id="AWGB01000008">
    <property type="protein sequence ID" value="ESQ93404.1"/>
    <property type="molecule type" value="Genomic_DNA"/>
</dbReference>
<keyword evidence="2" id="KW-1185">Reference proteome</keyword>
<dbReference type="STRING" id="1121022.GCA_000376105_00860"/>